<feature type="domain" description="Metalloprotease TldD/E C-terminal" evidence="2">
    <location>
        <begin position="187"/>
        <end position="377"/>
    </location>
</feature>
<name>A0ABU2MPQ9_9ACTN</name>
<evidence type="ECO:0000313" key="3">
    <source>
        <dbReference type="EMBL" id="MDT0343608.1"/>
    </source>
</evidence>
<dbReference type="RefSeq" id="WP_311704744.1">
    <property type="nucleotide sequence ID" value="NZ_JAVREL010000006.1"/>
</dbReference>
<dbReference type="InterPro" id="IPR036059">
    <property type="entry name" value="TldD/PmbA_sf"/>
</dbReference>
<proteinExistence type="inferred from homology"/>
<dbReference type="InterPro" id="IPR051463">
    <property type="entry name" value="Peptidase_U62_metallo"/>
</dbReference>
<dbReference type="EMBL" id="JAVREL010000006">
    <property type="protein sequence ID" value="MDT0343608.1"/>
    <property type="molecule type" value="Genomic_DNA"/>
</dbReference>
<dbReference type="InterPro" id="IPR045569">
    <property type="entry name" value="Metalloprtase-TldD/E_C"/>
</dbReference>
<sequence>MTPGSRAGTRAVVFAETAQRITRVHAPGQPPGETATVRRGMCVETHSGPGELRHVFADGTSLLDSAVTRLSPEAARAARAALAVAPPGVPKSAEEALRRGADDGTRLTWARSWQRVAVGSPDQLRTDTRSLCSVEASVLGGDGGALASAAVPWDAARPRSSAERLAETVAALRRRAALPVGELPGRACPVVLDAGQAGAFFHELVGHPLEADIVLARSSYLARRRGEMVAPPWFGVVDGAGTAVGAIGGQWDDEGSRVRPSRMIDAGRVGEPLSDIASAALLGGRSSGHGRRLDYRHCVLPRMRHTVAAAQAASATPVLPDGLRLHPRGLQLRWMNLLTGDFEFAVTDALLVADDAPVCRTGPLRLAGNGLRVLAGLRPGGGQPIACGARATRGCGKLDQFPLPVSFANSTLWLPAEVLRVDAV</sequence>
<organism evidence="3 4">
    <name type="scientific">Streptomyces litchfieldiae</name>
    <dbReference type="NCBI Taxonomy" id="3075543"/>
    <lineage>
        <taxon>Bacteria</taxon>
        <taxon>Bacillati</taxon>
        <taxon>Actinomycetota</taxon>
        <taxon>Actinomycetes</taxon>
        <taxon>Kitasatosporales</taxon>
        <taxon>Streptomycetaceae</taxon>
        <taxon>Streptomyces</taxon>
    </lineage>
</organism>
<dbReference type="SUPFAM" id="SSF111283">
    <property type="entry name" value="Putative modulator of DNA gyrase, PmbA/TldD"/>
    <property type="match status" value="1"/>
</dbReference>
<keyword evidence="4" id="KW-1185">Reference proteome</keyword>
<comment type="caution">
    <text evidence="3">The sequence shown here is derived from an EMBL/GenBank/DDBJ whole genome shotgun (WGS) entry which is preliminary data.</text>
</comment>
<gene>
    <name evidence="3" type="ORF">RM590_13445</name>
</gene>
<reference evidence="4" key="1">
    <citation type="submission" date="2023-07" db="EMBL/GenBank/DDBJ databases">
        <title>30 novel species of actinomycetes from the DSMZ collection.</title>
        <authorList>
            <person name="Nouioui I."/>
        </authorList>
    </citation>
    <scope>NUCLEOTIDE SEQUENCE [LARGE SCALE GENOMIC DNA]</scope>
    <source>
        <strain evidence="4">DSM 44938</strain>
    </source>
</reference>
<comment type="similarity">
    <text evidence="1">Belongs to the peptidase U62 family.</text>
</comment>
<dbReference type="PANTHER" id="PTHR30624:SF4">
    <property type="entry name" value="METALLOPROTEASE TLDD"/>
    <property type="match status" value="1"/>
</dbReference>
<protein>
    <submittedName>
        <fullName evidence="3">Metallopeptidase TldD-related protein</fullName>
    </submittedName>
</protein>
<dbReference type="PANTHER" id="PTHR30624">
    <property type="entry name" value="UNCHARACTERIZED PROTEIN TLDD AND PMBA"/>
    <property type="match status" value="1"/>
</dbReference>
<evidence type="ECO:0000313" key="4">
    <source>
        <dbReference type="Proteomes" id="UP001183246"/>
    </source>
</evidence>
<evidence type="ECO:0000256" key="1">
    <source>
        <dbReference type="ARBA" id="ARBA00005836"/>
    </source>
</evidence>
<dbReference type="Pfam" id="PF19289">
    <property type="entry name" value="PmbA_TldD_3rd"/>
    <property type="match status" value="1"/>
</dbReference>
<dbReference type="Proteomes" id="UP001183246">
    <property type="component" value="Unassembled WGS sequence"/>
</dbReference>
<accession>A0ABU2MPQ9</accession>
<evidence type="ECO:0000259" key="2">
    <source>
        <dbReference type="Pfam" id="PF19289"/>
    </source>
</evidence>